<dbReference type="InterPro" id="IPR058792">
    <property type="entry name" value="Beta-barrel_RND_2"/>
</dbReference>
<feature type="chain" id="PRO_5002244958" evidence="2">
    <location>
        <begin position="20"/>
        <end position="350"/>
    </location>
</feature>
<dbReference type="InterPro" id="IPR006143">
    <property type="entry name" value="RND_pump_MFP"/>
</dbReference>
<dbReference type="Proteomes" id="UP000032233">
    <property type="component" value="Unassembled WGS sequence"/>
</dbReference>
<comment type="caution">
    <text evidence="6">The sequence shown here is derived from an EMBL/GenBank/DDBJ whole genome shotgun (WGS) entry which is preliminary data.</text>
</comment>
<dbReference type="PROSITE" id="PS51257">
    <property type="entry name" value="PROKAR_LIPOPROTEIN"/>
    <property type="match status" value="1"/>
</dbReference>
<feature type="signal peptide" evidence="2">
    <location>
        <begin position="1"/>
        <end position="19"/>
    </location>
</feature>
<evidence type="ECO:0000256" key="2">
    <source>
        <dbReference type="SAM" id="SignalP"/>
    </source>
</evidence>
<dbReference type="OrthoDB" id="9800209at2"/>
<dbReference type="RefSeq" id="WP_044346677.1">
    <property type="nucleotide sequence ID" value="NZ_AZAC01000003.1"/>
</dbReference>
<dbReference type="PANTHER" id="PTHR30469">
    <property type="entry name" value="MULTIDRUG RESISTANCE PROTEIN MDTA"/>
    <property type="match status" value="1"/>
</dbReference>
<dbReference type="Pfam" id="PF25989">
    <property type="entry name" value="YknX_C"/>
    <property type="match status" value="1"/>
</dbReference>
<name>A0A0D2JHM1_9BACT</name>
<dbReference type="Gene3D" id="2.40.30.170">
    <property type="match status" value="1"/>
</dbReference>
<dbReference type="Gene3D" id="1.10.287.470">
    <property type="entry name" value="Helix hairpin bin"/>
    <property type="match status" value="1"/>
</dbReference>
<dbReference type="Pfam" id="PF25954">
    <property type="entry name" value="Beta-barrel_RND_2"/>
    <property type="match status" value="1"/>
</dbReference>
<feature type="domain" description="Multidrug resistance protein MdtA-like barrel-sandwich hybrid" evidence="3">
    <location>
        <begin position="70"/>
        <end position="195"/>
    </location>
</feature>
<feature type="domain" description="YknX-like C-terminal permuted SH3-like" evidence="5">
    <location>
        <begin position="281"/>
        <end position="349"/>
    </location>
</feature>
<evidence type="ECO:0000259" key="3">
    <source>
        <dbReference type="Pfam" id="PF25917"/>
    </source>
</evidence>
<dbReference type="GO" id="GO:1990281">
    <property type="term" value="C:efflux pump complex"/>
    <property type="evidence" value="ECO:0007669"/>
    <property type="project" value="TreeGrafter"/>
</dbReference>
<dbReference type="FunFam" id="2.40.30.170:FF:000010">
    <property type="entry name" value="Efflux RND transporter periplasmic adaptor subunit"/>
    <property type="match status" value="1"/>
</dbReference>
<dbReference type="SUPFAM" id="SSF111369">
    <property type="entry name" value="HlyD-like secretion proteins"/>
    <property type="match status" value="1"/>
</dbReference>
<organism evidence="6 7">
    <name type="scientific">Dethiosulfatarculus sandiegensis</name>
    <dbReference type="NCBI Taxonomy" id="1429043"/>
    <lineage>
        <taxon>Bacteria</taxon>
        <taxon>Pseudomonadati</taxon>
        <taxon>Thermodesulfobacteriota</taxon>
        <taxon>Desulfarculia</taxon>
        <taxon>Desulfarculales</taxon>
        <taxon>Desulfarculaceae</taxon>
        <taxon>Dethiosulfatarculus</taxon>
    </lineage>
</organism>
<evidence type="ECO:0000313" key="6">
    <source>
        <dbReference type="EMBL" id="KIX15251.1"/>
    </source>
</evidence>
<evidence type="ECO:0000259" key="4">
    <source>
        <dbReference type="Pfam" id="PF25954"/>
    </source>
</evidence>
<gene>
    <name evidence="6" type="ORF">X474_03315</name>
</gene>
<dbReference type="InterPro" id="IPR058637">
    <property type="entry name" value="YknX-like_C"/>
</dbReference>
<feature type="domain" description="CusB-like beta-barrel" evidence="4">
    <location>
        <begin position="202"/>
        <end position="274"/>
    </location>
</feature>
<reference evidence="6 7" key="1">
    <citation type="submission" date="2013-11" db="EMBL/GenBank/DDBJ databases">
        <title>Metagenomic analysis of a methanogenic consortium involved in long chain n-alkane degradation.</title>
        <authorList>
            <person name="Davidova I.A."/>
            <person name="Callaghan A.V."/>
            <person name="Wawrik B."/>
            <person name="Pruitt S."/>
            <person name="Marks C."/>
            <person name="Duncan K.E."/>
            <person name="Suflita J.M."/>
        </authorList>
    </citation>
    <scope>NUCLEOTIDE SEQUENCE [LARGE SCALE GENOMIC DNA]</scope>
    <source>
        <strain evidence="6 7">SPR</strain>
    </source>
</reference>
<dbReference type="STRING" id="1429043.X474_03315"/>
<accession>A0A0D2JHM1</accession>
<dbReference type="Gene3D" id="2.40.420.20">
    <property type="match status" value="1"/>
</dbReference>
<evidence type="ECO:0000313" key="7">
    <source>
        <dbReference type="Proteomes" id="UP000032233"/>
    </source>
</evidence>
<comment type="similarity">
    <text evidence="1">Belongs to the membrane fusion protein (MFP) (TC 8.A.1) family.</text>
</comment>
<dbReference type="Pfam" id="PF25917">
    <property type="entry name" value="BSH_RND"/>
    <property type="match status" value="1"/>
</dbReference>
<keyword evidence="7" id="KW-1185">Reference proteome</keyword>
<dbReference type="NCBIfam" id="TIGR01730">
    <property type="entry name" value="RND_mfp"/>
    <property type="match status" value="1"/>
</dbReference>
<keyword evidence="2" id="KW-0732">Signal</keyword>
<dbReference type="Gene3D" id="2.40.50.100">
    <property type="match status" value="1"/>
</dbReference>
<evidence type="ECO:0000259" key="5">
    <source>
        <dbReference type="Pfam" id="PF25989"/>
    </source>
</evidence>
<dbReference type="InParanoid" id="A0A0D2JHM1"/>
<dbReference type="GO" id="GO:0015562">
    <property type="term" value="F:efflux transmembrane transporter activity"/>
    <property type="evidence" value="ECO:0007669"/>
    <property type="project" value="TreeGrafter"/>
</dbReference>
<dbReference type="EMBL" id="AZAC01000003">
    <property type="protein sequence ID" value="KIX15251.1"/>
    <property type="molecule type" value="Genomic_DNA"/>
</dbReference>
<dbReference type="InterPro" id="IPR058625">
    <property type="entry name" value="MdtA-like_BSH"/>
</dbReference>
<dbReference type="AlphaFoldDB" id="A0A0D2JHM1"/>
<evidence type="ECO:0000256" key="1">
    <source>
        <dbReference type="ARBA" id="ARBA00009477"/>
    </source>
</evidence>
<sequence>MILNFKKVACLVLVLAAFAASGCKEKPNEAEARASEVKTRAVKVSVMKINPAPMRDILTLPGGTEAINDVRLAAETDGTVEWIGPSEGDSVEKDQLIAKVDVKALQTVLQRAQADYKLKQDLAKRRELLHKKKAIPQEDLDRILTERLVAKQALVEARVRYEQGRIKSPLKGRVNHLYVDQGEFVGRGDPVADIVDLEKVKINLNVPELDVRFIQPGEPALITIDAYPERKWMGKVEFVAFKADPATKTFRVRVLVENKDRAIRPGMIARASLERRFIKDALAIPMFAVLDKGGERVIFVEKDGVAQARAIEIGVIGQDRIQITKGINPGENLIISGQNEVEQGMAVTVQ</sequence>
<proteinExistence type="inferred from homology"/>
<protein>
    <submittedName>
        <fullName evidence="6">RND transporter</fullName>
    </submittedName>
</protein>